<reference evidence="10 12" key="2">
    <citation type="submission" date="2020-08" db="EMBL/GenBank/DDBJ databases">
        <title>Genomic Encyclopedia of Type Strains, Phase IV (KMG-IV): sequencing the most valuable type-strain genomes for metagenomic binning, comparative biology and taxonomic classification.</title>
        <authorList>
            <person name="Goeker M."/>
        </authorList>
    </citation>
    <scope>NUCLEOTIDE SEQUENCE [LARGE SCALE GENOMIC DNA]</scope>
    <source>
        <strain evidence="10 12">DSM 10368</strain>
    </source>
</reference>
<evidence type="ECO:0000313" key="11">
    <source>
        <dbReference type="Proteomes" id="UP000075755"/>
    </source>
</evidence>
<feature type="transmembrane region" description="Helical" evidence="7">
    <location>
        <begin position="219"/>
        <end position="240"/>
    </location>
</feature>
<keyword evidence="4 7" id="KW-0812">Transmembrane</keyword>
<feature type="transmembrane region" description="Helical" evidence="7">
    <location>
        <begin position="95"/>
        <end position="121"/>
    </location>
</feature>
<keyword evidence="12" id="KW-1185">Reference proteome</keyword>
<dbReference type="PROSITE" id="PS50928">
    <property type="entry name" value="ABC_TM1"/>
    <property type="match status" value="1"/>
</dbReference>
<dbReference type="InterPro" id="IPR050366">
    <property type="entry name" value="BP-dependent_transpt_permease"/>
</dbReference>
<keyword evidence="9" id="KW-0614">Plasmid</keyword>
<evidence type="ECO:0000256" key="1">
    <source>
        <dbReference type="ARBA" id="ARBA00004651"/>
    </source>
</evidence>
<dbReference type="InterPro" id="IPR000515">
    <property type="entry name" value="MetI-like"/>
</dbReference>
<evidence type="ECO:0000259" key="8">
    <source>
        <dbReference type="PROSITE" id="PS50928"/>
    </source>
</evidence>
<dbReference type="CDD" id="cd06261">
    <property type="entry name" value="TM_PBP2"/>
    <property type="match status" value="1"/>
</dbReference>
<protein>
    <submittedName>
        <fullName evidence="9">ABC-type dipeptide/oligopeptide/nickel transport system, permease component</fullName>
    </submittedName>
    <submittedName>
        <fullName evidence="10">Peptide/nickel transport system permease protein</fullName>
    </submittedName>
</protein>
<gene>
    <name evidence="9" type="ORF">AA2016_6051</name>
    <name evidence="10" type="ORF">FHS67_006150</name>
</gene>
<geneLocation type="plasmid" evidence="9 11">
    <name>pAA02</name>
</geneLocation>
<evidence type="ECO:0000313" key="10">
    <source>
        <dbReference type="EMBL" id="MBB3709794.1"/>
    </source>
</evidence>
<dbReference type="Gene3D" id="1.10.3720.10">
    <property type="entry name" value="MetI-like"/>
    <property type="match status" value="1"/>
</dbReference>
<dbReference type="AlphaFoldDB" id="A0AAC9AT95"/>
<evidence type="ECO:0000313" key="12">
    <source>
        <dbReference type="Proteomes" id="UP000577697"/>
    </source>
</evidence>
<accession>A0AAC9AT95</accession>
<dbReference type="EMBL" id="CP015007">
    <property type="protein sequence ID" value="AMS44955.1"/>
    <property type="molecule type" value="Genomic_DNA"/>
</dbReference>
<feature type="transmembrane region" description="Helical" evidence="7">
    <location>
        <begin position="21"/>
        <end position="54"/>
    </location>
</feature>
<dbReference type="Pfam" id="PF12911">
    <property type="entry name" value="OppC_N"/>
    <property type="match status" value="1"/>
</dbReference>
<dbReference type="Pfam" id="PF00528">
    <property type="entry name" value="BPD_transp_1"/>
    <property type="match status" value="1"/>
</dbReference>
<reference evidence="9 11" key="1">
    <citation type="submission" date="2016-03" db="EMBL/GenBank/DDBJ databases">
        <title>Complete genome of Aminobacter aminovorans KCTC 2477.</title>
        <authorList>
            <person name="Kim K.M."/>
        </authorList>
    </citation>
    <scope>NUCLEOTIDE SEQUENCE [LARGE SCALE GENOMIC DNA]</scope>
    <source>
        <strain evidence="9 11">KCTC 2477</strain>
        <plasmid evidence="9 11">pAA02</plasmid>
    </source>
</reference>
<proteinExistence type="inferred from homology"/>
<dbReference type="Proteomes" id="UP000075755">
    <property type="component" value="Plasmid pAA02"/>
</dbReference>
<dbReference type="InterPro" id="IPR025966">
    <property type="entry name" value="OppC_N"/>
</dbReference>
<name>A0AAC9AT95_AMIAI</name>
<sequence>MTKTIIRSSHKASDFARRFRSRVGLIACAPGLLVFGGGLFAAIVIAVAFAPWLAPFDPAEQFLRERLQGPSALHWLGTDNLGRDVLSRVLYGGRFSLLIAAIAVSLCFLVGVVIGTISARSSSTVDEIIMRFVDLLLSLPEIVMALCLIAIFGTGYITVILAILFISWAPFARLARALAVDIASKTYIQAAEVLGCSRTFIIFRHVIPNTIRPLAAMGFLRFGHTIITVGGLSFLGLGVQPPDSDWAAMLASAVPYIERAPYLVVFPGLAIFLAAVSVTLIGQALDRKSYN</sequence>
<dbReference type="PANTHER" id="PTHR43386">
    <property type="entry name" value="OLIGOPEPTIDE TRANSPORT SYSTEM PERMEASE PROTEIN APPC"/>
    <property type="match status" value="1"/>
</dbReference>
<evidence type="ECO:0000256" key="4">
    <source>
        <dbReference type="ARBA" id="ARBA00022692"/>
    </source>
</evidence>
<evidence type="ECO:0000256" key="5">
    <source>
        <dbReference type="ARBA" id="ARBA00022989"/>
    </source>
</evidence>
<evidence type="ECO:0000256" key="7">
    <source>
        <dbReference type="RuleBase" id="RU363032"/>
    </source>
</evidence>
<comment type="similarity">
    <text evidence="7">Belongs to the binding-protein-dependent transport system permease family.</text>
</comment>
<evidence type="ECO:0000313" key="9">
    <source>
        <dbReference type="EMBL" id="AMS44955.1"/>
    </source>
</evidence>
<evidence type="ECO:0000256" key="3">
    <source>
        <dbReference type="ARBA" id="ARBA00022475"/>
    </source>
</evidence>
<dbReference type="PANTHER" id="PTHR43386:SF25">
    <property type="entry name" value="PEPTIDE ABC TRANSPORTER PERMEASE PROTEIN"/>
    <property type="match status" value="1"/>
</dbReference>
<dbReference type="RefSeq" id="WP_067968715.1">
    <property type="nucleotide sequence ID" value="NZ_CP015007.1"/>
</dbReference>
<keyword evidence="5 7" id="KW-1133">Transmembrane helix</keyword>
<comment type="subcellular location">
    <subcellularLocation>
        <location evidence="1 7">Cell membrane</location>
        <topology evidence="1 7">Multi-pass membrane protein</topology>
    </subcellularLocation>
</comment>
<dbReference type="Proteomes" id="UP000577697">
    <property type="component" value="Unassembled WGS sequence"/>
</dbReference>
<dbReference type="InterPro" id="IPR035906">
    <property type="entry name" value="MetI-like_sf"/>
</dbReference>
<evidence type="ECO:0000256" key="2">
    <source>
        <dbReference type="ARBA" id="ARBA00022448"/>
    </source>
</evidence>
<feature type="transmembrane region" description="Helical" evidence="7">
    <location>
        <begin position="142"/>
        <end position="166"/>
    </location>
</feature>
<feature type="transmembrane region" description="Helical" evidence="7">
    <location>
        <begin position="260"/>
        <end position="281"/>
    </location>
</feature>
<dbReference type="EMBL" id="JACICB010000035">
    <property type="protein sequence ID" value="MBB3709794.1"/>
    <property type="molecule type" value="Genomic_DNA"/>
</dbReference>
<organism evidence="9 11">
    <name type="scientific">Aminobacter aminovorans</name>
    <name type="common">Chelatobacter heintzii</name>
    <dbReference type="NCBI Taxonomy" id="83263"/>
    <lineage>
        <taxon>Bacteria</taxon>
        <taxon>Pseudomonadati</taxon>
        <taxon>Pseudomonadota</taxon>
        <taxon>Alphaproteobacteria</taxon>
        <taxon>Hyphomicrobiales</taxon>
        <taxon>Phyllobacteriaceae</taxon>
        <taxon>Aminobacter</taxon>
    </lineage>
</organism>
<feature type="domain" description="ABC transmembrane type-1" evidence="8">
    <location>
        <begin position="93"/>
        <end position="282"/>
    </location>
</feature>
<keyword evidence="2 7" id="KW-0813">Transport</keyword>
<dbReference type="SUPFAM" id="SSF161098">
    <property type="entry name" value="MetI-like"/>
    <property type="match status" value="1"/>
</dbReference>
<keyword evidence="3" id="KW-1003">Cell membrane</keyword>
<dbReference type="KEGG" id="aak:AA2016_6051"/>
<evidence type="ECO:0000256" key="6">
    <source>
        <dbReference type="ARBA" id="ARBA00023136"/>
    </source>
</evidence>
<dbReference type="GO" id="GO:0055085">
    <property type="term" value="P:transmembrane transport"/>
    <property type="evidence" value="ECO:0007669"/>
    <property type="project" value="InterPro"/>
</dbReference>
<keyword evidence="6 7" id="KW-0472">Membrane</keyword>
<dbReference type="GO" id="GO:0005886">
    <property type="term" value="C:plasma membrane"/>
    <property type="evidence" value="ECO:0007669"/>
    <property type="project" value="UniProtKB-SubCell"/>
</dbReference>